<name>A0A087AP95_9BIFI</name>
<keyword evidence="1" id="KW-0472">Membrane</keyword>
<feature type="transmembrane region" description="Helical" evidence="1">
    <location>
        <begin position="595"/>
        <end position="614"/>
    </location>
</feature>
<feature type="transmembrane region" description="Helical" evidence="1">
    <location>
        <begin position="168"/>
        <end position="192"/>
    </location>
</feature>
<feature type="transmembrane region" description="Helical" evidence="1">
    <location>
        <begin position="286"/>
        <end position="306"/>
    </location>
</feature>
<comment type="caution">
    <text evidence="2">The sequence shown here is derived from an EMBL/GenBank/DDBJ whole genome shotgun (WGS) entry which is preliminary data.</text>
</comment>
<dbReference type="Proteomes" id="UP000029046">
    <property type="component" value="Unassembled WGS sequence"/>
</dbReference>
<feature type="transmembrane region" description="Helical" evidence="1">
    <location>
        <begin position="247"/>
        <end position="274"/>
    </location>
</feature>
<evidence type="ECO:0000313" key="3">
    <source>
        <dbReference type="Proteomes" id="UP000029046"/>
    </source>
</evidence>
<organism evidence="2 3">
    <name type="scientific">Bifidobacterium pullorum subsp. gallinarum</name>
    <dbReference type="NCBI Taxonomy" id="78344"/>
    <lineage>
        <taxon>Bacteria</taxon>
        <taxon>Bacillati</taxon>
        <taxon>Actinomycetota</taxon>
        <taxon>Actinomycetes</taxon>
        <taxon>Bifidobacteriales</taxon>
        <taxon>Bifidobacteriaceae</taxon>
        <taxon>Bifidobacterium</taxon>
    </lineage>
</organism>
<reference evidence="2 3" key="1">
    <citation type="submission" date="2014-03" db="EMBL/GenBank/DDBJ databases">
        <title>Genomics of Bifidobacteria.</title>
        <authorList>
            <person name="Ventura M."/>
            <person name="Milani C."/>
            <person name="Lugli G.A."/>
        </authorList>
    </citation>
    <scope>NUCLEOTIDE SEQUENCE [LARGE SCALE GENOMIC DNA]</scope>
    <source>
        <strain evidence="2 3">LMG 11586</strain>
    </source>
</reference>
<proteinExistence type="predicted"/>
<keyword evidence="1" id="KW-1133">Transmembrane helix</keyword>
<keyword evidence="1" id="KW-0812">Transmembrane</keyword>
<feature type="transmembrane region" description="Helical" evidence="1">
    <location>
        <begin position="551"/>
        <end position="574"/>
    </location>
</feature>
<feature type="transmembrane region" description="Helical" evidence="1">
    <location>
        <begin position="213"/>
        <end position="235"/>
    </location>
</feature>
<dbReference type="EMBL" id="JGYX01000005">
    <property type="protein sequence ID" value="KFI60595.1"/>
    <property type="molecule type" value="Genomic_DNA"/>
</dbReference>
<evidence type="ECO:0000256" key="1">
    <source>
        <dbReference type="SAM" id="Phobius"/>
    </source>
</evidence>
<gene>
    <name evidence="2" type="ORF">BIGA_1189</name>
</gene>
<protein>
    <submittedName>
        <fullName evidence="2">Uncharacterized protein</fullName>
    </submittedName>
</protein>
<dbReference type="RefSeq" id="WP_033507044.1">
    <property type="nucleotide sequence ID" value="NZ_JGYX01000005.1"/>
</dbReference>
<accession>A0A087AP95</accession>
<keyword evidence="3" id="KW-1185">Reference proteome</keyword>
<dbReference type="eggNOG" id="COG4652">
    <property type="taxonomic scope" value="Bacteria"/>
</dbReference>
<dbReference type="OrthoDB" id="3237814at2"/>
<feature type="transmembrane region" description="Helical" evidence="1">
    <location>
        <begin position="620"/>
        <end position="643"/>
    </location>
</feature>
<sequence length="655" mass="71047">MHWVYKIASILAVILVIATGGLYAQNCEDTYPSGPSQCIGISDAHGHTLSDMLNIAKKNHVMLAKVTSESNAERGFERQITIFGPSDTYASFVKKATYPDYGFNAHTVVRKGDDLTNPLGRWLIYGQADDAQQAADAIHARGFEFVNRTAISASERIGSFFSNSISQIIFAGIVMTFIAAAVSASASSRISVVQEFHGRRHISVIARQGLRHMLFALGTMLIGWLVWIGIGLICWPHASPFVFAGRVFLGIMSITTMLTMLAALAAIIIVRLAVPGIIAQINGKRPLRFLMVASCLATVVVLSLTMTSMNNAITQRANTEAESTSLTQLRTSQPGFQLLLWFVSDQTQAQYMPKWNTFIDHAANAKRIRFSSFQTGCTWIDGGQMPNSTCIIMDPDTAEQQHLLTPSDRTPVTVLMPTGGTYVPSSVKTNALFSYAFEQEVAASNHQSLPDITTQDVTVTTMPTKATPWAFNATPEDRTTGVPVVVLDAQSLSGSTTTAMASTGGMTFTYQSRRAIIAALRDADTLPLVSSAIRPRDEIANQLAIDQQETIFFTIVAAIAFACSLGIGVMLALIMCTLRRQVMFVEFIHGATSRLRYSAIVLLMLALCAAAVLPCALMQLNVICLVAAPVAFAITTMATTMVYDSRLRADSIKHP</sequence>
<evidence type="ECO:0000313" key="2">
    <source>
        <dbReference type="EMBL" id="KFI60595.1"/>
    </source>
</evidence>
<dbReference type="AlphaFoldDB" id="A0A087AP95"/>